<protein>
    <submittedName>
        <fullName evidence="1">Uncharacterized protein</fullName>
    </submittedName>
</protein>
<evidence type="ECO:0000313" key="2">
    <source>
        <dbReference type="Proteomes" id="UP000179627"/>
    </source>
</evidence>
<dbReference type="AlphaFoldDB" id="A0A1S1QL14"/>
<organism evidence="1 2">
    <name type="scientific">Parafrankia colletiae</name>
    <dbReference type="NCBI Taxonomy" id="573497"/>
    <lineage>
        <taxon>Bacteria</taxon>
        <taxon>Bacillati</taxon>
        <taxon>Actinomycetota</taxon>
        <taxon>Actinomycetes</taxon>
        <taxon>Frankiales</taxon>
        <taxon>Frankiaceae</taxon>
        <taxon>Parafrankia</taxon>
    </lineage>
</organism>
<reference evidence="2" key="1">
    <citation type="submission" date="2016-07" db="EMBL/GenBank/DDBJ databases">
        <title>Sequence Frankia sp. strain CcI1.17.</title>
        <authorList>
            <person name="Ghodhbane-Gtari F."/>
            <person name="Swanson E."/>
            <person name="Gueddou A."/>
            <person name="Morris K."/>
            <person name="Hezbri K."/>
            <person name="Ktari A."/>
            <person name="Nouioui I."/>
            <person name="Abebe-Akele F."/>
            <person name="Simpson S."/>
            <person name="Thomas K."/>
            <person name="Gtari M."/>
            <person name="Tisa L.S."/>
            <person name="Hurst S."/>
        </authorList>
    </citation>
    <scope>NUCLEOTIDE SEQUENCE [LARGE SCALE GENOMIC DNA]</scope>
    <source>
        <strain evidence="2">Cc1.17</strain>
    </source>
</reference>
<accession>A0A1S1QL14</accession>
<evidence type="ECO:0000313" key="1">
    <source>
        <dbReference type="EMBL" id="OHV34276.1"/>
    </source>
</evidence>
<proteinExistence type="predicted"/>
<name>A0A1S1QL14_9ACTN</name>
<dbReference type="EMBL" id="MBLM01000128">
    <property type="protein sequence ID" value="OHV34276.1"/>
    <property type="molecule type" value="Genomic_DNA"/>
</dbReference>
<comment type="caution">
    <text evidence="1">The sequence shown here is derived from an EMBL/GenBank/DDBJ whole genome shotgun (WGS) entry which is preliminary data.</text>
</comment>
<keyword evidence="2" id="KW-1185">Reference proteome</keyword>
<sequence>MMLVLPEGPDILARLQASLADVRPGFQLSYEPVAVEIALTGAMAPDPPGPPGPMCEVVVRVRDTRAGEILVYRSDDWPLGKTLDDPDPDGTIRDSFTWLLHALLDEWWQTEIRRT</sequence>
<dbReference type="Proteomes" id="UP000179627">
    <property type="component" value="Unassembled WGS sequence"/>
</dbReference>
<gene>
    <name evidence="1" type="ORF">CC117_21860</name>
</gene>